<protein>
    <submittedName>
        <fullName evidence="1">Glycosyl transferase</fullName>
    </submittedName>
</protein>
<comment type="caution">
    <text evidence="1">The sequence shown here is derived from an EMBL/GenBank/DDBJ whole genome shotgun (WGS) entry which is preliminary data.</text>
</comment>
<reference evidence="1 2" key="1">
    <citation type="journal article" date="2024" name="J. Plant Pathol.">
        <title>Sequence and assembly of the genome of Seiridium unicorne, isolate CBS 538.82, causal agent of cypress canker disease.</title>
        <authorList>
            <person name="Scali E."/>
            <person name="Rocca G.D."/>
            <person name="Danti R."/>
            <person name="Garbelotto M."/>
            <person name="Barberini S."/>
            <person name="Baroncelli R."/>
            <person name="Emiliani G."/>
        </authorList>
    </citation>
    <scope>NUCLEOTIDE SEQUENCE [LARGE SCALE GENOMIC DNA]</scope>
    <source>
        <strain evidence="1 2">BM-138-508</strain>
    </source>
</reference>
<keyword evidence="1" id="KW-0808">Transferase</keyword>
<dbReference type="Gene3D" id="3.90.550.20">
    <property type="match status" value="1"/>
</dbReference>
<organism evidence="1 2">
    <name type="scientific">Seiridium unicorne</name>
    <dbReference type="NCBI Taxonomy" id="138068"/>
    <lineage>
        <taxon>Eukaryota</taxon>
        <taxon>Fungi</taxon>
        <taxon>Dikarya</taxon>
        <taxon>Ascomycota</taxon>
        <taxon>Pezizomycotina</taxon>
        <taxon>Sordariomycetes</taxon>
        <taxon>Xylariomycetidae</taxon>
        <taxon>Amphisphaeriales</taxon>
        <taxon>Sporocadaceae</taxon>
        <taxon>Seiridium</taxon>
    </lineage>
</organism>
<dbReference type="Proteomes" id="UP001408356">
    <property type="component" value="Unassembled WGS sequence"/>
</dbReference>
<dbReference type="InterPro" id="IPR029044">
    <property type="entry name" value="Nucleotide-diphossugar_trans"/>
</dbReference>
<proteinExistence type="predicted"/>
<dbReference type="GO" id="GO:0016740">
    <property type="term" value="F:transferase activity"/>
    <property type="evidence" value="ECO:0007669"/>
    <property type="project" value="UniProtKB-KW"/>
</dbReference>
<name>A0ABR2UKJ7_9PEZI</name>
<dbReference type="SUPFAM" id="SSF53448">
    <property type="entry name" value="Nucleotide-diphospho-sugar transferases"/>
    <property type="match status" value="1"/>
</dbReference>
<evidence type="ECO:0000313" key="1">
    <source>
        <dbReference type="EMBL" id="KAK9414899.1"/>
    </source>
</evidence>
<gene>
    <name evidence="1" type="ORF">SUNI508_10842</name>
</gene>
<dbReference type="EMBL" id="JARVKF010000421">
    <property type="protein sequence ID" value="KAK9414899.1"/>
    <property type="molecule type" value="Genomic_DNA"/>
</dbReference>
<dbReference type="InterPro" id="IPR008441">
    <property type="entry name" value="AfumC-like_glycosyl_Trfase"/>
</dbReference>
<dbReference type="Pfam" id="PF05704">
    <property type="entry name" value="Caps_synth"/>
    <property type="match status" value="1"/>
</dbReference>
<sequence length="400" mass="45987">MDTSKKATSSQFTAEHILADLQIFKPIESERNIWAFWDSGLASCKPWCQRNIIGWVRRHGESWTVRVLDMVVGSPNHYSNFVPNTTEFFPDAFVEGIMSGTHKAPHAADLIRLPLLHLYGGVWIDVGFMLFRNLDDLCWDKLMDPTRDLQLFGFKMTISAEVAMFWNGFIAARKGCMAVTHWHGIFLKLWEGANNTAGMSSHPLIRHLPRYEVPSSTNQPPAFQYAHFVDYLAQMFCLERLRHIKDPVINWDGPAFFETSVLLYECVTEVYWAQHLTHWDGRKQFELLNRRREDAIKDESYFEADAFVTGILNTSSTMKLSHGLVTEQREYLARIWDELENSDADVAPGTFAGYLRWASENFHQTKDLTSLSLPLMEEALLSGGLLEVIGAPHQHWEKDR</sequence>
<keyword evidence="2" id="KW-1185">Reference proteome</keyword>
<evidence type="ECO:0000313" key="2">
    <source>
        <dbReference type="Proteomes" id="UP001408356"/>
    </source>
</evidence>
<accession>A0ABR2UKJ7</accession>